<comment type="caution">
    <text evidence="4">The sequence shown here is derived from an EMBL/GenBank/DDBJ whole genome shotgun (WGS) entry which is preliminary data.</text>
</comment>
<keyword evidence="1" id="KW-0175">Coiled coil</keyword>
<feature type="coiled-coil region" evidence="1">
    <location>
        <begin position="30"/>
        <end position="57"/>
    </location>
</feature>
<reference evidence="4" key="1">
    <citation type="submission" date="2022-07" db="EMBL/GenBank/DDBJ databases">
        <title>The genome of Lyophyllum shimeji provides insight into the initial evolution of ectomycorrhizal fungal genome.</title>
        <authorList>
            <person name="Kobayashi Y."/>
            <person name="Shibata T."/>
            <person name="Hirakawa H."/>
            <person name="Shigenobu S."/>
            <person name="Nishiyama T."/>
            <person name="Yamada A."/>
            <person name="Hasebe M."/>
            <person name="Kawaguchi M."/>
        </authorList>
    </citation>
    <scope>NUCLEOTIDE SEQUENCE</scope>
    <source>
        <strain evidence="4">AT787</strain>
    </source>
</reference>
<evidence type="ECO:0000256" key="1">
    <source>
        <dbReference type="SAM" id="Coils"/>
    </source>
</evidence>
<sequence>MEGFQGALPGTDEAFWSSVVKRWSDACETVVSLRRELKEAQEESRCHQQSLRESRARETELLRQQCELKEECRRFRGDSESLLQEKAALLHSQTQSTASGQPDGNPADKTRDADREVERVNHECSAIKEQLSVSREKILALNNEIKALQEEKKTIEENNCVLTQTNVRLETELTRSRSEYDALKAELQELGRQNQQLRADCLVHTQQLEDLTARLSESESQRGAFDAEFAARSEELRTLKSAATVYKQEISSLRDELVSLRDKLSKSSDTNKTLLDNFTKLNAKLREQALAHGDPQTPRHPPPTALKEEGNSAGLNAQDGRAGSRMFIGPATSPLHDKTPSTSQAALQQTTVQATSPWPVSTPIPDARQQSLAELVQYVPDIDPVDCRFRRGLLASAIGGGIQSLIVRATQSRTELAKSHNISTYLCPALELNPWCPTSPGQHGYMFVGLGQERTTFQEPQAGLNLFVGYSRCHGRPKEYRYLGVYTAVRVANLTVGEWNTLSGEVKYSYASTTKDKNKDPRSVEQILAAYDKGQLTVPCVRLQCTDYNDILYASLSVVAAQLTPAEHGPSPSRSTRVAGKRRRDDLEPDQASSRTTRRATLQDRPRAD</sequence>
<feature type="region of interest" description="Disordered" evidence="2">
    <location>
        <begin position="290"/>
        <end position="314"/>
    </location>
</feature>
<accession>A0A9P3UMF5</accession>
<name>A0A9P3UMF5_LYOSH</name>
<feature type="compositionally biased region" description="Basic and acidic residues" evidence="2">
    <location>
        <begin position="106"/>
        <end position="117"/>
    </location>
</feature>
<evidence type="ECO:0000313" key="4">
    <source>
        <dbReference type="EMBL" id="GLB36266.1"/>
    </source>
</evidence>
<dbReference type="EMBL" id="BRPK01000003">
    <property type="protein sequence ID" value="GLB36266.1"/>
    <property type="molecule type" value="Genomic_DNA"/>
</dbReference>
<dbReference type="Pfam" id="PF20411">
    <property type="entry name" value="DUF6697"/>
    <property type="match status" value="1"/>
</dbReference>
<dbReference type="AlphaFoldDB" id="A0A9P3UMF5"/>
<organism evidence="4 5">
    <name type="scientific">Lyophyllum shimeji</name>
    <name type="common">Hon-shimeji</name>
    <name type="synonym">Tricholoma shimeji</name>
    <dbReference type="NCBI Taxonomy" id="47721"/>
    <lineage>
        <taxon>Eukaryota</taxon>
        <taxon>Fungi</taxon>
        <taxon>Dikarya</taxon>
        <taxon>Basidiomycota</taxon>
        <taxon>Agaricomycotina</taxon>
        <taxon>Agaricomycetes</taxon>
        <taxon>Agaricomycetidae</taxon>
        <taxon>Agaricales</taxon>
        <taxon>Tricholomatineae</taxon>
        <taxon>Lyophyllaceae</taxon>
        <taxon>Lyophyllum</taxon>
    </lineage>
</organism>
<dbReference type="Gene3D" id="1.10.287.1490">
    <property type="match status" value="1"/>
</dbReference>
<feature type="coiled-coil region" evidence="1">
    <location>
        <begin position="131"/>
        <end position="270"/>
    </location>
</feature>
<feature type="domain" description="DUF6697" evidence="3">
    <location>
        <begin position="389"/>
        <end position="556"/>
    </location>
</feature>
<proteinExistence type="predicted"/>
<protein>
    <recommendedName>
        <fullName evidence="3">DUF6697 domain-containing protein</fullName>
    </recommendedName>
</protein>
<dbReference type="OrthoDB" id="2757553at2759"/>
<gene>
    <name evidence="4" type="ORF">LshimejAT787_0305540</name>
</gene>
<feature type="compositionally biased region" description="Polar residues" evidence="2">
    <location>
        <begin position="91"/>
        <end position="102"/>
    </location>
</feature>
<evidence type="ECO:0000256" key="2">
    <source>
        <dbReference type="SAM" id="MobiDB-lite"/>
    </source>
</evidence>
<feature type="region of interest" description="Disordered" evidence="2">
    <location>
        <begin position="90"/>
        <end position="117"/>
    </location>
</feature>
<dbReference type="InterPro" id="IPR046520">
    <property type="entry name" value="DUF6697"/>
</dbReference>
<dbReference type="Proteomes" id="UP001063166">
    <property type="component" value="Unassembled WGS sequence"/>
</dbReference>
<keyword evidence="5" id="KW-1185">Reference proteome</keyword>
<evidence type="ECO:0000313" key="5">
    <source>
        <dbReference type="Proteomes" id="UP001063166"/>
    </source>
</evidence>
<feature type="region of interest" description="Disordered" evidence="2">
    <location>
        <begin position="565"/>
        <end position="609"/>
    </location>
</feature>
<evidence type="ECO:0000259" key="3">
    <source>
        <dbReference type="Pfam" id="PF20411"/>
    </source>
</evidence>